<evidence type="ECO:0000256" key="3">
    <source>
        <dbReference type="PROSITE-ProRule" id="PRU00023"/>
    </source>
</evidence>
<dbReference type="Pfam" id="PF13637">
    <property type="entry name" value="Ank_4"/>
    <property type="match status" value="2"/>
</dbReference>
<dbReference type="InterPro" id="IPR051165">
    <property type="entry name" value="Multifunctional_ANK_Repeat"/>
</dbReference>
<feature type="repeat" description="ANK" evidence="3">
    <location>
        <begin position="1019"/>
        <end position="1051"/>
    </location>
</feature>
<dbReference type="PANTHER" id="PTHR24123">
    <property type="entry name" value="ANKYRIN REPEAT-CONTAINING"/>
    <property type="match status" value="1"/>
</dbReference>
<feature type="repeat" description="ANK" evidence="3">
    <location>
        <begin position="781"/>
        <end position="813"/>
    </location>
</feature>
<feature type="repeat" description="ANK" evidence="3">
    <location>
        <begin position="814"/>
        <end position="846"/>
    </location>
</feature>
<feature type="region of interest" description="Disordered" evidence="4">
    <location>
        <begin position="1213"/>
        <end position="1235"/>
    </location>
</feature>
<dbReference type="PROSITE" id="PS50297">
    <property type="entry name" value="ANK_REP_REGION"/>
    <property type="match status" value="5"/>
</dbReference>
<organism evidence="5 6">
    <name type="scientific">Sporothrix eucalyptigena</name>
    <dbReference type="NCBI Taxonomy" id="1812306"/>
    <lineage>
        <taxon>Eukaryota</taxon>
        <taxon>Fungi</taxon>
        <taxon>Dikarya</taxon>
        <taxon>Ascomycota</taxon>
        <taxon>Pezizomycotina</taxon>
        <taxon>Sordariomycetes</taxon>
        <taxon>Sordariomycetidae</taxon>
        <taxon>Ophiostomatales</taxon>
        <taxon>Ophiostomataceae</taxon>
        <taxon>Sporothrix</taxon>
    </lineage>
</organism>
<evidence type="ECO:0000313" key="5">
    <source>
        <dbReference type="EMBL" id="CAK7210014.1"/>
    </source>
</evidence>
<sequence>MGVVHEAILPRVAKHENLATFFDENDPVFIHIAKVIKAVQTPQLYKHVSAMIEAMVNESAYSGRIMATIFRRMLEKAASVAVKDDKSNVFLYLLVENIPVNEPRWENAVEFLQSLQGTTIADEQENPNKPHIKILWLYDRRKVPDIAKGKEAPWAPAEMVDPVTIFGRKQLKQFATALVNGYYYDERRPNYRSLILDHCGYDAELIYCSRVILEKDHAMLVAIEKSSADHPPVSEFLARKIEQAFRQSSRWVKVAIGWLIHANRPLTGDELQAAVRLSCKEPDIDIYSMKMHLGELIYASTEEIWFPNKTIRDHFRQAVAEARDNSTMIPAEVKLPDEQAIADVLVACIPEERGAAGSTDMKLALQKYAFQFWRDHIRDAAFDAQKIVALSQNEGFIKTRKKIDFDNFWKGHEKAKSLSVEGPLALAVQIGLPDAVTELVERTSSHQEIGAAILMAARLNNKDMVSVLVTSDALADTKTIRPYLEAALELAAQRHSIPIMTELLGHLDKSVNLHAGSGASLLSSLVYIAAKFDQVDMLRLLVSTYGARVNVSMDDKMKPLQQAVSFGHIETARFLVQEAGATIYPEEGSADDETDSMDSRSAVMERIDKDANALYIAAEYGYTAIAEFLLDNTVVQHGDRADSESATSAENCSTDGDKTSSVKYYAPWSAIEDALIIAFKWSHVDTAKRIFHHSAVSSVPKRHRPFNSTLLCSALRAEPRPGPKSLAIEMLRSCTPSKRVKDLDEPFVAAAEAGQVDFIEHCLAVDSPDTVSHLLSSIDRVATKALCGAAASGHADAVKCLLDHGVDVNPADASHSSPLALAAVGGYARIVQILLSHGADVAWVGTTSRGIVSLAAVSPSCERQVEVIRLLLQAGAPVNAFDNSKMTALHWAARRGHINILEVLLSQPDIDLAITGDSDMNAIHSAAQSTSRNAVEATAMLMAAGVSAHKPDADGWLPLHLAAAANNVDLMEFLLSRDANGINARANNGSTVLHAAYKMCEAMIWLIDHDFDVDVESSDGRTPLMGAAKSGIDASVGLLLAFGANTDMLDRLNRSALHYAVDARSEVISNMLLDANPAVLFQLDSTGTSILYTAITRGMTKFSLKLLDEFEKYAKEHKMQDEMVRVLDAAASATDRSPVILAARRVEADIVERILKLGGSIDKRDYLGSSALVYAIEKGNERIAKAILESRPNAAKGEANRFVMFLEPYIMQTPDGTKDGDKHDAKDDDTDDGDPDRIIVDTGRNIGFWVQGYPAALQSAAAVGQVDMVKLLLSYNVDINEQSGQYNTALTAAAAGGFSQAVGMLLEHGADTTLPGGSYPNALGAAVASTSSATIDLLLTKDEQAALTRDIQGRNSLHVAVQSRSLDAFEKILTVVTNLNKGKDWAPANSALGPDRQGRRILHFAASSGDVDTLRYFLEHPKLQLKDEIDILDNDGWTPLHWACRLNEGEECVQLLLQYDSDPSLETRDGWTPLNIAQYHDATDSAKLITSALVERAQKIAERNNAPVPDMAEITGRKLEPGHLNWGVSCDGCLLMHPL</sequence>
<comment type="caution">
    <text evidence="5">The sequence shown here is derived from an EMBL/GenBank/DDBJ whole genome shotgun (WGS) entry which is preliminary data.</text>
</comment>
<feature type="repeat" description="ANK" evidence="3">
    <location>
        <begin position="884"/>
        <end position="906"/>
    </location>
</feature>
<protein>
    <recommendedName>
        <fullName evidence="7">Ankyrin repeat protein</fullName>
    </recommendedName>
</protein>
<dbReference type="EMBL" id="CAWUHD010000004">
    <property type="protein sequence ID" value="CAK7210014.1"/>
    <property type="molecule type" value="Genomic_DNA"/>
</dbReference>
<feature type="repeat" description="ANK" evidence="3">
    <location>
        <begin position="1435"/>
        <end position="1468"/>
    </location>
</feature>
<gene>
    <name evidence="5" type="ORF">SEUCBS140593_000685</name>
</gene>
<evidence type="ECO:0000313" key="6">
    <source>
        <dbReference type="Proteomes" id="UP001642482"/>
    </source>
</evidence>
<reference evidence="5 6" key="1">
    <citation type="submission" date="2024-01" db="EMBL/GenBank/DDBJ databases">
        <authorList>
            <person name="Allen C."/>
            <person name="Tagirdzhanova G."/>
        </authorList>
    </citation>
    <scope>NUCLEOTIDE SEQUENCE [LARGE SCALE GENOMIC DNA]</scope>
</reference>
<name>A0ABP0AS71_9PEZI</name>
<accession>A0ABP0AS71</accession>
<evidence type="ECO:0008006" key="7">
    <source>
        <dbReference type="Google" id="ProtNLM"/>
    </source>
</evidence>
<feature type="compositionally biased region" description="Basic and acidic residues" evidence="4">
    <location>
        <begin position="1216"/>
        <end position="1226"/>
    </location>
</feature>
<proteinExistence type="predicted"/>
<keyword evidence="2 3" id="KW-0040">ANK repeat</keyword>
<dbReference type="PANTHER" id="PTHR24123:SF33">
    <property type="entry name" value="PROTEIN HOS4"/>
    <property type="match status" value="1"/>
</dbReference>
<dbReference type="Gene3D" id="1.25.40.20">
    <property type="entry name" value="Ankyrin repeat-containing domain"/>
    <property type="match status" value="5"/>
</dbReference>
<dbReference type="SMART" id="SM00248">
    <property type="entry name" value="ANK"/>
    <property type="match status" value="22"/>
</dbReference>
<keyword evidence="1" id="KW-0677">Repeat</keyword>
<dbReference type="InterPro" id="IPR002110">
    <property type="entry name" value="Ankyrin_rpt"/>
</dbReference>
<evidence type="ECO:0000256" key="1">
    <source>
        <dbReference type="ARBA" id="ARBA00022737"/>
    </source>
</evidence>
<dbReference type="Pfam" id="PF12796">
    <property type="entry name" value="Ank_2"/>
    <property type="match status" value="4"/>
</dbReference>
<feature type="repeat" description="ANK" evidence="3">
    <location>
        <begin position="954"/>
        <end position="980"/>
    </location>
</feature>
<dbReference type="InterPro" id="IPR036770">
    <property type="entry name" value="Ankyrin_rpt-contain_sf"/>
</dbReference>
<keyword evidence="6" id="KW-1185">Reference proteome</keyword>
<dbReference type="Proteomes" id="UP001642482">
    <property type="component" value="Unassembled WGS sequence"/>
</dbReference>
<evidence type="ECO:0000256" key="2">
    <source>
        <dbReference type="ARBA" id="ARBA00023043"/>
    </source>
</evidence>
<dbReference type="PROSITE" id="PS50088">
    <property type="entry name" value="ANK_REPEAT"/>
    <property type="match status" value="7"/>
</dbReference>
<evidence type="ECO:0000256" key="4">
    <source>
        <dbReference type="SAM" id="MobiDB-lite"/>
    </source>
</evidence>
<feature type="repeat" description="ANK" evidence="3">
    <location>
        <begin position="1134"/>
        <end position="1166"/>
    </location>
</feature>
<dbReference type="SUPFAM" id="SSF48403">
    <property type="entry name" value="Ankyrin repeat"/>
    <property type="match status" value="4"/>
</dbReference>